<organism evidence="1 2">
    <name type="scientific">Algibacter mikhailovii</name>
    <dbReference type="NCBI Taxonomy" id="425498"/>
    <lineage>
        <taxon>Bacteria</taxon>
        <taxon>Pseudomonadati</taxon>
        <taxon>Bacteroidota</taxon>
        <taxon>Flavobacteriia</taxon>
        <taxon>Flavobacteriales</taxon>
        <taxon>Flavobacteriaceae</taxon>
        <taxon>Algibacter</taxon>
    </lineage>
</organism>
<name>A0A918V992_9FLAO</name>
<evidence type="ECO:0000313" key="2">
    <source>
        <dbReference type="Proteomes" id="UP000636004"/>
    </source>
</evidence>
<dbReference type="RefSeq" id="WP_189360504.1">
    <property type="nucleotide sequence ID" value="NZ_BMWZ01000004.1"/>
</dbReference>
<comment type="caution">
    <text evidence="1">The sequence shown here is derived from an EMBL/GenBank/DDBJ whole genome shotgun (WGS) entry which is preliminary data.</text>
</comment>
<dbReference type="EMBL" id="BMWZ01000004">
    <property type="protein sequence ID" value="GGZ81291.1"/>
    <property type="molecule type" value="Genomic_DNA"/>
</dbReference>
<reference evidence="1" key="2">
    <citation type="submission" date="2020-09" db="EMBL/GenBank/DDBJ databases">
        <authorList>
            <person name="Sun Q."/>
            <person name="Kim S."/>
        </authorList>
    </citation>
    <scope>NUCLEOTIDE SEQUENCE</scope>
    <source>
        <strain evidence="1">KCTC 12710</strain>
    </source>
</reference>
<sequence length="329" mass="38765">MKFKYITYLIICLPFIIYSQEKSGYYINWDINHAETFVRPSIPISEEESKTINSYYVEFDNNNRLLRVKFYFSGKPSDYSNYGAFELVRTYHSGYFIEKYKNTAGEFIENSSNIDEKKYLLNTAGYWIRKENYSNGELISDGVAYSEVTRNDKNEIATEIQFSATGDTIPDGNGFNIVHFLYNKDGLTLYRQNRNEKGEIVNGNQGYATVVFQFDHNGMFFEEHFLDENNNLFLHPRFDLAKINWRAFNKYGKPSRIYYMNSLGYPHEKRAYGIIKYRPNMTRASITYYDRYGERSVDVHGVAKSIYNYDAHGKYLGRDNFDLENNRIE</sequence>
<protein>
    <submittedName>
        <fullName evidence="1">Uncharacterized protein</fullName>
    </submittedName>
</protein>
<dbReference type="Proteomes" id="UP000636004">
    <property type="component" value="Unassembled WGS sequence"/>
</dbReference>
<gene>
    <name evidence="1" type="ORF">GCM10007028_18450</name>
</gene>
<proteinExistence type="predicted"/>
<evidence type="ECO:0000313" key="1">
    <source>
        <dbReference type="EMBL" id="GGZ81291.1"/>
    </source>
</evidence>
<reference evidence="1" key="1">
    <citation type="journal article" date="2014" name="Int. J. Syst. Evol. Microbiol.">
        <title>Complete genome sequence of Corynebacterium casei LMG S-19264T (=DSM 44701T), isolated from a smear-ripened cheese.</title>
        <authorList>
            <consortium name="US DOE Joint Genome Institute (JGI-PGF)"/>
            <person name="Walter F."/>
            <person name="Albersmeier A."/>
            <person name="Kalinowski J."/>
            <person name="Ruckert C."/>
        </authorList>
    </citation>
    <scope>NUCLEOTIDE SEQUENCE</scope>
    <source>
        <strain evidence="1">KCTC 12710</strain>
    </source>
</reference>
<dbReference type="AlphaFoldDB" id="A0A918V992"/>
<keyword evidence="2" id="KW-1185">Reference proteome</keyword>
<accession>A0A918V992</accession>